<dbReference type="EnsemblMetazoa" id="CapteT189472">
    <property type="protein sequence ID" value="CapteP189472"/>
    <property type="gene ID" value="CapteG189472"/>
</dbReference>
<gene>
    <name evidence="3" type="ORF">CAPTEDRAFT_189472</name>
</gene>
<proteinExistence type="predicted"/>
<reference evidence="5" key="1">
    <citation type="submission" date="2012-12" db="EMBL/GenBank/DDBJ databases">
        <authorList>
            <person name="Hellsten U."/>
            <person name="Grimwood J."/>
            <person name="Chapman J.A."/>
            <person name="Shapiro H."/>
            <person name="Aerts A."/>
            <person name="Otillar R.P."/>
            <person name="Terry A.Y."/>
            <person name="Boore J.L."/>
            <person name="Simakov O."/>
            <person name="Marletaz F."/>
            <person name="Cho S.-J."/>
            <person name="Edsinger-Gonzales E."/>
            <person name="Havlak P."/>
            <person name="Kuo D.-H."/>
            <person name="Larsson T."/>
            <person name="Lv J."/>
            <person name="Arendt D."/>
            <person name="Savage R."/>
            <person name="Osoegawa K."/>
            <person name="de Jong P."/>
            <person name="Lindberg D.R."/>
            <person name="Seaver E.C."/>
            <person name="Weisblat D.A."/>
            <person name="Putnam N.H."/>
            <person name="Grigoriev I.V."/>
            <person name="Rokhsar D.S."/>
        </authorList>
    </citation>
    <scope>NUCLEOTIDE SEQUENCE</scope>
    <source>
        <strain evidence="5">I ESC-2004</strain>
    </source>
</reference>
<evidence type="ECO:0000256" key="1">
    <source>
        <dbReference type="SAM" id="MobiDB-lite"/>
    </source>
</evidence>
<dbReference type="OrthoDB" id="2325716at2759"/>
<dbReference type="PANTHER" id="PTHR12125">
    <property type="entry name" value="F-BOX ONLY PROTEIN 6-LIKE PROTEIN"/>
    <property type="match status" value="1"/>
</dbReference>
<dbReference type="GO" id="GO:0006516">
    <property type="term" value="P:glycoprotein catabolic process"/>
    <property type="evidence" value="ECO:0007669"/>
    <property type="project" value="TreeGrafter"/>
</dbReference>
<dbReference type="HOGENOM" id="CLU_300956_0_0_1"/>
<sequence>MGCGSSQAQELPQGSLIQSEEAEAPQGSLHQPEETVERHEPREIPSEDSRLGRNNFFCSEEDSNQNQSANGDGDLESTGNPSMTKISNEEEVNSSKDEFAVLRNDSWSKWPIRNFNKIGLNVNAGNGGGACLVQVSNSYGGGDAENTAGLFLFRCGYDSNHSGYTLIDKCHHGHFGEETAMGTTDEQGNLVIDCMFGTNHISLISNMRHHGNLSHGVVFEIPTGEDEVCVPLSVNGGSGGGAGVLLCSGWKSGANEATFMTALYLIRLGAKANKLQVKCVRGQDSWTFGFNSDGVITVKGETRSVCALYHNRDNVLTNIPVKGQAKAGRAQGGGSVLLLNNIASQSGTFLVLCSHSDGTEDSTTAALYRLSLSNGEITAETMTTNTGVAYSGSADAWNFQLNSGGLVVNGPTGQCRYGFISNLTSGSVEDITDEVVKGRVEVTADGVKGYISERADITVKRNTSILSEFKGSALEQIGDKFSFHWQPTERAEGLHLIRVFVHSKNGEIELSGSPQELVIQPKGVIYALNCCGQSYMSHSGIVYESDFNRTANYSADFSDGRQFTCLGQPKPLTSTPQIITGTHDGMLYAYHRSKPEGEHEHTFRYKISDLQNGDFHLRLHFSTTNPGSLQVNGRACADQVSVQLKKQTQWSDCYGFMAEIAVSISNNELSIEVTNSTLSAFCLLNKREHKEKIKSQTEEDEDEMERQKLSESLEPLKRTIMKKARKIVGWSQNLLVNASGESGDMSGWETDGNWNVSDGGHGTEKSFVTSFMECSKNQIVDLSLVFKEDYLDKAPAIQVSEWYREGCCGGGHYSFTAQLLGAEGNVIGEFATGRSDRLYKDNAWMQANHMFSDYGPGVRRVSITSTGQDDKYWGGHYGPFMSNAVVRVKREVVAAEGDAFVDVIQSAEQSAEGRTAKTDRIVVKLLEECKSMLVDHHQVNQEFQITDQLAHKKRELKKKYQKKREMRIFVSSTFRDFKGEREQLIKKIFPEVNH</sequence>
<evidence type="ECO:0000313" key="5">
    <source>
        <dbReference type="Proteomes" id="UP000014760"/>
    </source>
</evidence>
<dbReference type="InterPro" id="IPR039752">
    <property type="entry name" value="F-box_only"/>
</dbReference>
<dbReference type="PANTHER" id="PTHR12125:SF5">
    <property type="entry name" value="F-BOX DOMAIN-CONTAINING PROTEIN"/>
    <property type="match status" value="1"/>
</dbReference>
<dbReference type="InterPro" id="IPR021720">
    <property type="entry name" value="Malectin_dom"/>
</dbReference>
<accession>R7V1A8</accession>
<dbReference type="STRING" id="283909.R7V1A8"/>
<dbReference type="EMBL" id="AMQN01005448">
    <property type="status" value="NOT_ANNOTATED_CDS"/>
    <property type="molecule type" value="Genomic_DNA"/>
</dbReference>
<dbReference type="Pfam" id="PF04300">
    <property type="entry name" value="FBA"/>
    <property type="match status" value="1"/>
</dbReference>
<evidence type="ECO:0000313" key="3">
    <source>
        <dbReference type="EMBL" id="ELU12329.1"/>
    </source>
</evidence>
<reference evidence="3 5" key="2">
    <citation type="journal article" date="2013" name="Nature">
        <title>Insights into bilaterian evolution from three spiralian genomes.</title>
        <authorList>
            <person name="Simakov O."/>
            <person name="Marletaz F."/>
            <person name="Cho S.J."/>
            <person name="Edsinger-Gonzales E."/>
            <person name="Havlak P."/>
            <person name="Hellsten U."/>
            <person name="Kuo D.H."/>
            <person name="Larsson T."/>
            <person name="Lv J."/>
            <person name="Arendt D."/>
            <person name="Savage R."/>
            <person name="Osoegawa K."/>
            <person name="de Jong P."/>
            <person name="Grimwood J."/>
            <person name="Chapman J.A."/>
            <person name="Shapiro H."/>
            <person name="Aerts A."/>
            <person name="Otillar R.P."/>
            <person name="Terry A.Y."/>
            <person name="Boore J.L."/>
            <person name="Grigoriev I.V."/>
            <person name="Lindberg D.R."/>
            <person name="Seaver E.C."/>
            <person name="Weisblat D.A."/>
            <person name="Putnam N.H."/>
            <person name="Rokhsar D.S."/>
        </authorList>
    </citation>
    <scope>NUCLEOTIDE SEQUENCE</scope>
    <source>
        <strain evidence="3 5">I ESC-2004</strain>
    </source>
</reference>
<dbReference type="SMART" id="SM01198">
    <property type="entry name" value="FBA"/>
    <property type="match status" value="1"/>
</dbReference>
<dbReference type="Pfam" id="PF11721">
    <property type="entry name" value="Malectin"/>
    <property type="match status" value="1"/>
</dbReference>
<dbReference type="GO" id="GO:0036503">
    <property type="term" value="P:ERAD pathway"/>
    <property type="evidence" value="ECO:0007669"/>
    <property type="project" value="TreeGrafter"/>
</dbReference>
<dbReference type="Proteomes" id="UP000014760">
    <property type="component" value="Unassembled WGS sequence"/>
</dbReference>
<dbReference type="EMBL" id="KB296055">
    <property type="protein sequence ID" value="ELU12329.1"/>
    <property type="molecule type" value="Genomic_DNA"/>
</dbReference>
<feature type="compositionally biased region" description="Polar residues" evidence="1">
    <location>
        <begin position="1"/>
        <end position="18"/>
    </location>
</feature>
<organism evidence="3">
    <name type="scientific">Capitella teleta</name>
    <name type="common">Polychaete worm</name>
    <dbReference type="NCBI Taxonomy" id="283909"/>
    <lineage>
        <taxon>Eukaryota</taxon>
        <taxon>Metazoa</taxon>
        <taxon>Spiralia</taxon>
        <taxon>Lophotrochozoa</taxon>
        <taxon>Annelida</taxon>
        <taxon>Polychaeta</taxon>
        <taxon>Sedentaria</taxon>
        <taxon>Scolecida</taxon>
        <taxon>Capitellidae</taxon>
        <taxon>Capitella</taxon>
    </lineage>
</organism>
<dbReference type="Gene3D" id="2.60.120.260">
    <property type="entry name" value="Galactose-binding domain-like"/>
    <property type="match status" value="1"/>
</dbReference>
<feature type="region of interest" description="Disordered" evidence="1">
    <location>
        <begin position="1"/>
        <end position="94"/>
    </location>
</feature>
<dbReference type="OMA" id="ISNICAE"/>
<dbReference type="InterPro" id="IPR007397">
    <property type="entry name" value="F-box-assoc_dom"/>
</dbReference>
<dbReference type="GO" id="GO:0061630">
    <property type="term" value="F:ubiquitin protein ligase activity"/>
    <property type="evidence" value="ECO:0007669"/>
    <property type="project" value="TreeGrafter"/>
</dbReference>
<feature type="compositionally biased region" description="Polar residues" evidence="1">
    <location>
        <begin position="77"/>
        <end position="86"/>
    </location>
</feature>
<evidence type="ECO:0000313" key="4">
    <source>
        <dbReference type="EnsemblMetazoa" id="CapteP189472"/>
    </source>
</evidence>
<dbReference type="GO" id="GO:0019005">
    <property type="term" value="C:SCF ubiquitin ligase complex"/>
    <property type="evidence" value="ECO:0007669"/>
    <property type="project" value="TreeGrafter"/>
</dbReference>
<evidence type="ECO:0000259" key="2">
    <source>
        <dbReference type="PROSITE" id="PS51114"/>
    </source>
</evidence>
<dbReference type="AlphaFoldDB" id="R7V1A8"/>
<keyword evidence="5" id="KW-1185">Reference proteome</keyword>
<dbReference type="Gene3D" id="2.60.120.430">
    <property type="entry name" value="Galactose-binding lectin"/>
    <property type="match status" value="1"/>
</dbReference>
<dbReference type="GO" id="GO:0031146">
    <property type="term" value="P:SCF-dependent proteasomal ubiquitin-dependent protein catabolic process"/>
    <property type="evidence" value="ECO:0007669"/>
    <property type="project" value="TreeGrafter"/>
</dbReference>
<dbReference type="InterPro" id="IPR008979">
    <property type="entry name" value="Galactose-bd-like_sf"/>
</dbReference>
<feature type="domain" description="FBA" evidence="2">
    <location>
        <begin position="710"/>
        <end position="890"/>
    </location>
</feature>
<feature type="compositionally biased region" description="Basic and acidic residues" evidence="1">
    <location>
        <begin position="31"/>
        <end position="51"/>
    </location>
</feature>
<dbReference type="SUPFAM" id="SSF49785">
    <property type="entry name" value="Galactose-binding domain-like"/>
    <property type="match status" value="1"/>
</dbReference>
<dbReference type="GO" id="GO:0005737">
    <property type="term" value="C:cytoplasm"/>
    <property type="evidence" value="ECO:0007669"/>
    <property type="project" value="TreeGrafter"/>
</dbReference>
<protein>
    <recommendedName>
        <fullName evidence="2">FBA domain-containing protein</fullName>
    </recommendedName>
</protein>
<name>R7V1A8_CAPTE</name>
<dbReference type="PROSITE" id="PS51114">
    <property type="entry name" value="FBA"/>
    <property type="match status" value="1"/>
</dbReference>
<reference evidence="4" key="3">
    <citation type="submission" date="2015-06" db="UniProtKB">
        <authorList>
            <consortium name="EnsemblMetazoa"/>
        </authorList>
    </citation>
    <scope>IDENTIFICATION</scope>
</reference>